<protein>
    <recommendedName>
        <fullName evidence="10">CCAAT/enhancer-binding protein zeta</fullName>
    </recommendedName>
    <alternativeName>
        <fullName evidence="8">CCAAT-box-binding transcription factor</fullName>
    </alternativeName>
</protein>
<dbReference type="OrthoDB" id="28947at2759"/>
<dbReference type="EMBL" id="OV121132">
    <property type="protein sequence ID" value="CAH0547490.1"/>
    <property type="molecule type" value="Genomic_DNA"/>
</dbReference>
<evidence type="ECO:0000256" key="5">
    <source>
        <dbReference type="ARBA" id="ARBA00023159"/>
    </source>
</evidence>
<evidence type="ECO:0000256" key="7">
    <source>
        <dbReference type="ARBA" id="ARBA00023242"/>
    </source>
</evidence>
<feature type="compositionally biased region" description="Basic residues" evidence="11">
    <location>
        <begin position="912"/>
        <end position="930"/>
    </location>
</feature>
<feature type="domain" description="CCAAT-binding factor" evidence="12">
    <location>
        <begin position="365"/>
        <end position="588"/>
    </location>
</feature>
<keyword evidence="3" id="KW-0597">Phosphoprotein</keyword>
<dbReference type="InterPro" id="IPR040155">
    <property type="entry name" value="CEBPZ/Mak21-like"/>
</dbReference>
<dbReference type="Proteomes" id="UP001154078">
    <property type="component" value="Chromosome 1"/>
</dbReference>
<dbReference type="InterPro" id="IPR016024">
    <property type="entry name" value="ARM-type_fold"/>
</dbReference>
<dbReference type="InterPro" id="IPR005612">
    <property type="entry name" value="CCAAT-binding_factor"/>
</dbReference>
<feature type="region of interest" description="Disordered" evidence="11">
    <location>
        <begin position="729"/>
        <end position="825"/>
    </location>
</feature>
<gene>
    <name evidence="13" type="ORF">MELIAE_LOCUS1474</name>
</gene>
<feature type="region of interest" description="Disordered" evidence="11">
    <location>
        <begin position="855"/>
        <end position="876"/>
    </location>
</feature>
<name>A0A9P0FCS4_BRAAE</name>
<sequence length="930" mass="107336">MKKFKKQAKTETYNDDIDDGYDESKKWYDEEPSYPKNFQTVTEQVLIELKEEAKKCHDSECANFNIKNSKTNSNFQWIKTVMNKGTVSDKIAAHTVAIQENPVSNLETIRNLVSMVKVGKKKECTSVIETLMELFLSDILRPDEKLKPFHQKPLSLLNDLSSGNAITRRKILSLWYFEDQLKEIYTQFVLALNTAAHDSVDTNKEKAISAMYKLLAGNPEQEKNLLTNIVNKLGDPSQKVASKAIYCLTQLLFKHSNMQGVVLNEIEKLLFRPNISNRAQYYSLCFLSQYYLSHDSSDVARKLIEVYFSFFKGCIKKGEVDSRMMSALLMGINRAYPYAKLEFDKISEHIDTMYRLVHMANFNISLHALTLLYQVSDFGNNINDRFYSALYKKLVDPNLLTTTHQAMLLSLIYKALLKDKEINRVKVFVKRMLDISLYVMPSFTFGILYLVSNLITKKENLQSIKLSESSLNDFDDDDGEETYHDVKEEVEIKEEPLEEEAPRPKPTDTKVVIDLEDNEIEEKPNIDELDKLKSHSWHHANIKLKNRKTSECYNPYARNPLYAGGKYSAYTELLQLQNHFHPTVALYASNILRGDIIRYDGDPLKDFTLIRFLERFVFKNPKKIDHKEGVHPTFGQRKFYKPKGVRTLPVNSNMYIAENQNNIPVDELFLYSYLKKKYENRQLKDDDEDSDAESVQSEEFEDMLDKMAGMKDLDEDIDFMEEIGENLKAKKQKKKKGVQNGDEDDDEELEDDEEFSEDEDFSDDDGEDNENEAEKEDVPDFDIDEDDEDLIGDLDDDDEEIEFGDSEDDNDDNEETSNKKKIKNVKKKVKKLDKNDITSLFASADEFASILEDEGSSKIKPGGSNAVSNTDNANTKQLAWEDKRNHWLNGYNKAVGKKGKKFGKDKEFVKNSQKRTNKSIGGNKKKKFKN</sequence>
<evidence type="ECO:0000256" key="10">
    <source>
        <dbReference type="ARBA" id="ARBA00073389"/>
    </source>
</evidence>
<dbReference type="FunFam" id="1.25.10.10:FF:000805">
    <property type="entry name" value="Similar to transcription factor CBF/MAK21"/>
    <property type="match status" value="1"/>
</dbReference>
<organism evidence="13 14">
    <name type="scientific">Brassicogethes aeneus</name>
    <name type="common">Rape pollen beetle</name>
    <name type="synonym">Meligethes aeneus</name>
    <dbReference type="NCBI Taxonomy" id="1431903"/>
    <lineage>
        <taxon>Eukaryota</taxon>
        <taxon>Metazoa</taxon>
        <taxon>Ecdysozoa</taxon>
        <taxon>Arthropoda</taxon>
        <taxon>Hexapoda</taxon>
        <taxon>Insecta</taxon>
        <taxon>Pterygota</taxon>
        <taxon>Neoptera</taxon>
        <taxon>Endopterygota</taxon>
        <taxon>Coleoptera</taxon>
        <taxon>Polyphaga</taxon>
        <taxon>Cucujiformia</taxon>
        <taxon>Nitidulidae</taxon>
        <taxon>Meligethinae</taxon>
        <taxon>Brassicogethes</taxon>
    </lineage>
</organism>
<evidence type="ECO:0000313" key="13">
    <source>
        <dbReference type="EMBL" id="CAH0547490.1"/>
    </source>
</evidence>
<evidence type="ECO:0000256" key="3">
    <source>
        <dbReference type="ARBA" id="ARBA00022553"/>
    </source>
</evidence>
<evidence type="ECO:0000256" key="2">
    <source>
        <dbReference type="ARBA" id="ARBA00007797"/>
    </source>
</evidence>
<dbReference type="PANTHER" id="PTHR12048">
    <property type="entry name" value="CCAAT-BINDING FACTOR-RELATED"/>
    <property type="match status" value="1"/>
</dbReference>
<feature type="compositionally biased region" description="Polar residues" evidence="11">
    <location>
        <begin position="865"/>
        <end position="876"/>
    </location>
</feature>
<dbReference type="Gene3D" id="1.25.10.10">
    <property type="entry name" value="Leucine-rich Repeat Variant"/>
    <property type="match status" value="1"/>
</dbReference>
<dbReference type="PANTHER" id="PTHR12048:SF0">
    <property type="entry name" value="CCAAT_ENHANCER-BINDING PROTEIN ZETA"/>
    <property type="match status" value="1"/>
</dbReference>
<evidence type="ECO:0000256" key="11">
    <source>
        <dbReference type="SAM" id="MobiDB-lite"/>
    </source>
</evidence>
<keyword evidence="4" id="KW-0805">Transcription regulation</keyword>
<evidence type="ECO:0000256" key="9">
    <source>
        <dbReference type="ARBA" id="ARBA00058879"/>
    </source>
</evidence>
<dbReference type="SUPFAM" id="SSF48371">
    <property type="entry name" value="ARM repeat"/>
    <property type="match status" value="1"/>
</dbReference>
<evidence type="ECO:0000256" key="6">
    <source>
        <dbReference type="ARBA" id="ARBA00023163"/>
    </source>
</evidence>
<evidence type="ECO:0000256" key="4">
    <source>
        <dbReference type="ARBA" id="ARBA00023015"/>
    </source>
</evidence>
<keyword evidence="6" id="KW-0804">Transcription</keyword>
<accession>A0A9P0FCS4</accession>
<keyword evidence="5" id="KW-0010">Activator</keyword>
<comment type="similarity">
    <text evidence="2">Belongs to the CBF/MAK21 family.</text>
</comment>
<evidence type="ECO:0000256" key="1">
    <source>
        <dbReference type="ARBA" id="ARBA00004123"/>
    </source>
</evidence>
<dbReference type="Pfam" id="PF03914">
    <property type="entry name" value="CBF"/>
    <property type="match status" value="1"/>
</dbReference>
<comment type="function">
    <text evidence="9">Stimulates transcription from the HSP70 promoter.</text>
</comment>
<feature type="compositionally biased region" description="Acidic residues" evidence="11">
    <location>
        <begin position="741"/>
        <end position="815"/>
    </location>
</feature>
<keyword evidence="7" id="KW-0539">Nucleus</keyword>
<evidence type="ECO:0000259" key="12">
    <source>
        <dbReference type="Pfam" id="PF03914"/>
    </source>
</evidence>
<dbReference type="GO" id="GO:0005634">
    <property type="term" value="C:nucleus"/>
    <property type="evidence" value="ECO:0007669"/>
    <property type="project" value="UniProtKB-SubCell"/>
</dbReference>
<dbReference type="InterPro" id="IPR011989">
    <property type="entry name" value="ARM-like"/>
</dbReference>
<feature type="region of interest" description="Disordered" evidence="11">
    <location>
        <begin position="894"/>
        <end position="930"/>
    </location>
</feature>
<evidence type="ECO:0000313" key="14">
    <source>
        <dbReference type="Proteomes" id="UP001154078"/>
    </source>
</evidence>
<feature type="region of interest" description="Disordered" evidence="11">
    <location>
        <begin position="1"/>
        <end position="26"/>
    </location>
</feature>
<dbReference type="AlphaFoldDB" id="A0A9P0FCS4"/>
<reference evidence="13" key="1">
    <citation type="submission" date="2021-12" db="EMBL/GenBank/DDBJ databases">
        <authorList>
            <person name="King R."/>
        </authorList>
    </citation>
    <scope>NUCLEOTIDE SEQUENCE</scope>
</reference>
<proteinExistence type="inferred from homology"/>
<comment type="subcellular location">
    <subcellularLocation>
        <location evidence="1">Nucleus</location>
    </subcellularLocation>
</comment>
<evidence type="ECO:0000256" key="8">
    <source>
        <dbReference type="ARBA" id="ARBA00031941"/>
    </source>
</evidence>
<keyword evidence="14" id="KW-1185">Reference proteome</keyword>